<dbReference type="InterPro" id="IPR032522">
    <property type="entry name" value="DUF4961"/>
</dbReference>
<keyword evidence="1" id="KW-1133">Transmembrane helix</keyword>
<gene>
    <name evidence="2" type="ORF">GCM10011339_10610</name>
</gene>
<keyword evidence="1" id="KW-0472">Membrane</keyword>
<dbReference type="RefSeq" id="WP_137404562.1">
    <property type="nucleotide sequence ID" value="NZ_BMIU01000004.1"/>
</dbReference>
<evidence type="ECO:0000256" key="1">
    <source>
        <dbReference type="SAM" id="Phobius"/>
    </source>
</evidence>
<feature type="transmembrane region" description="Helical" evidence="1">
    <location>
        <begin position="12"/>
        <end position="34"/>
    </location>
</feature>
<name>A0ABQ1UQX0_9BACT</name>
<proteinExistence type="predicted"/>
<reference evidence="3" key="1">
    <citation type="journal article" date="2019" name="Int. J. Syst. Evol. Microbiol.">
        <title>The Global Catalogue of Microorganisms (GCM) 10K type strain sequencing project: providing services to taxonomists for standard genome sequencing and annotation.</title>
        <authorList>
            <consortium name="The Broad Institute Genomics Platform"/>
            <consortium name="The Broad Institute Genome Sequencing Center for Infectious Disease"/>
            <person name="Wu L."/>
            <person name="Ma J."/>
        </authorList>
    </citation>
    <scope>NUCLEOTIDE SEQUENCE [LARGE SCALE GENOMIC DNA]</scope>
    <source>
        <strain evidence="3">CGMCC 1.15407</strain>
    </source>
</reference>
<sequence length="333" mass="37203">MKYIRLINKKWVYTNVLIAIVAFLLTMCLFLDGIEYPETVVANEEATFHMKVRVDAADNSDNVRLVIGYLVPKSWKASENTTVSYTSSIDEGEMNMSLIPTESLPKNGGGVTWSQGIKAKYGFGPNVLDDMEWVAYWSDRVYNVANGEDITADIAITTKIGPDNLRVKLGFFVNHTNDGLSEDTDHFKVEFTDCISVTDGEGDVTDFCELHFNSAQPLSASKDDIVTLRYQGDIGDNPLDPYEEIYLCSKVITDKGNEYAVCDATSKSKMMKASTFGRTFSLTFWPAGFYGVPEDESILRLEYTFTNADGSVELQDEEEGGSPRPFVYTFKCE</sequence>
<protein>
    <submittedName>
        <fullName evidence="2">DUF4961 domain-containing protein</fullName>
    </submittedName>
</protein>
<accession>A0ABQ1UQX0</accession>
<comment type="caution">
    <text evidence="2">The sequence shown here is derived from an EMBL/GenBank/DDBJ whole genome shotgun (WGS) entry which is preliminary data.</text>
</comment>
<dbReference type="Pfam" id="PF16328">
    <property type="entry name" value="DUF4961"/>
    <property type="match status" value="1"/>
</dbReference>
<dbReference type="EMBL" id="BMIU01000004">
    <property type="protein sequence ID" value="GGF24373.1"/>
    <property type="molecule type" value="Genomic_DNA"/>
</dbReference>
<evidence type="ECO:0000313" key="3">
    <source>
        <dbReference type="Proteomes" id="UP000647339"/>
    </source>
</evidence>
<evidence type="ECO:0000313" key="2">
    <source>
        <dbReference type="EMBL" id="GGF24373.1"/>
    </source>
</evidence>
<organism evidence="2 3">
    <name type="scientific">Echinicola rosea</name>
    <dbReference type="NCBI Taxonomy" id="1807691"/>
    <lineage>
        <taxon>Bacteria</taxon>
        <taxon>Pseudomonadati</taxon>
        <taxon>Bacteroidota</taxon>
        <taxon>Cytophagia</taxon>
        <taxon>Cytophagales</taxon>
        <taxon>Cyclobacteriaceae</taxon>
        <taxon>Echinicola</taxon>
    </lineage>
</organism>
<keyword evidence="3" id="KW-1185">Reference proteome</keyword>
<keyword evidence="1" id="KW-0812">Transmembrane</keyword>
<dbReference type="Proteomes" id="UP000647339">
    <property type="component" value="Unassembled WGS sequence"/>
</dbReference>